<proteinExistence type="predicted"/>
<name>A0A0F9MNT5_9ZZZZ</name>
<accession>A0A0F9MNT5</accession>
<evidence type="ECO:0000313" key="1">
    <source>
        <dbReference type="EMBL" id="KKM78445.1"/>
    </source>
</evidence>
<comment type="caution">
    <text evidence="1">The sequence shown here is derived from an EMBL/GenBank/DDBJ whole genome shotgun (WGS) entry which is preliminary data.</text>
</comment>
<dbReference type="AlphaFoldDB" id="A0A0F9MNT5"/>
<organism evidence="1">
    <name type="scientific">marine sediment metagenome</name>
    <dbReference type="NCBI Taxonomy" id="412755"/>
    <lineage>
        <taxon>unclassified sequences</taxon>
        <taxon>metagenomes</taxon>
        <taxon>ecological metagenomes</taxon>
    </lineage>
</organism>
<dbReference type="EMBL" id="LAZR01008489">
    <property type="protein sequence ID" value="KKM78445.1"/>
    <property type="molecule type" value="Genomic_DNA"/>
</dbReference>
<sequence>MNKKENNKEGFKFEIIETPTQKGIDPNKINEPILIPLARLFREGNPPGTLYPILIEHDNGYFYFGTICIMKDKKIIFFPGLRSPLIVDYQKNKSGILEHITCDERYSKSHIKCKDRDKKFSNLHIIKRDSYYYWFTIAINRLENLDQKNQGILTIRSPKSDSSRRKREIIKSYKNGEVFYLNLKGTSLSGKNFINFDFYFTDNMGIDFSDIQIFSSIAKPIKNNKIRCKALVLDPKNTSKRLLIICSILEKKNKDVISDLQPRFFFLGKT</sequence>
<gene>
    <name evidence="1" type="ORF">LCGC14_1359890</name>
</gene>
<reference evidence="1" key="1">
    <citation type="journal article" date="2015" name="Nature">
        <title>Complex archaea that bridge the gap between prokaryotes and eukaryotes.</title>
        <authorList>
            <person name="Spang A."/>
            <person name="Saw J.H."/>
            <person name="Jorgensen S.L."/>
            <person name="Zaremba-Niedzwiedzka K."/>
            <person name="Martijn J."/>
            <person name="Lind A.E."/>
            <person name="van Eijk R."/>
            <person name="Schleper C."/>
            <person name="Guy L."/>
            <person name="Ettema T.J."/>
        </authorList>
    </citation>
    <scope>NUCLEOTIDE SEQUENCE</scope>
</reference>
<protein>
    <submittedName>
        <fullName evidence="1">Uncharacterized protein</fullName>
    </submittedName>
</protein>